<name>A0ABR3VW45_9PEZI</name>
<keyword evidence="2" id="KW-1185">Reference proteome</keyword>
<evidence type="ECO:0000313" key="2">
    <source>
        <dbReference type="Proteomes" id="UP001583177"/>
    </source>
</evidence>
<dbReference type="Proteomes" id="UP001583177">
    <property type="component" value="Unassembled WGS sequence"/>
</dbReference>
<organism evidence="1 2">
    <name type="scientific">Diaporthe australafricana</name>
    <dbReference type="NCBI Taxonomy" id="127596"/>
    <lineage>
        <taxon>Eukaryota</taxon>
        <taxon>Fungi</taxon>
        <taxon>Dikarya</taxon>
        <taxon>Ascomycota</taxon>
        <taxon>Pezizomycotina</taxon>
        <taxon>Sordariomycetes</taxon>
        <taxon>Sordariomycetidae</taxon>
        <taxon>Diaporthales</taxon>
        <taxon>Diaporthaceae</taxon>
        <taxon>Diaporthe</taxon>
    </lineage>
</organism>
<proteinExistence type="predicted"/>
<protein>
    <recommendedName>
        <fullName evidence="3">Profilin</fullName>
    </recommendedName>
</protein>
<evidence type="ECO:0000313" key="1">
    <source>
        <dbReference type="EMBL" id="KAL1846667.1"/>
    </source>
</evidence>
<accession>A0ABR3VW45</accession>
<gene>
    <name evidence="1" type="ORF">Daus18300_014183</name>
</gene>
<comment type="caution">
    <text evidence="1">The sequence shown here is derived from an EMBL/GenBank/DDBJ whole genome shotgun (WGS) entry which is preliminary data.</text>
</comment>
<evidence type="ECO:0008006" key="3">
    <source>
        <dbReference type="Google" id="ProtNLM"/>
    </source>
</evidence>
<sequence>MATTVTPTTPAKDIWSPLKVLQEETVAGKIKKNKLGGIDGVDVLYPMPTSAARAKLNKAEIDNIAKLFQELWKRQPADRKPAAVGFRFGDVEYQAKRENCMAKDAFCFSGSKHKLGSRGIYAMMTREGYVVIVKTKSFTATQLAVEGGKGLVDSVRNSAVKYAKRQARK</sequence>
<reference evidence="1 2" key="1">
    <citation type="journal article" date="2024" name="IMA Fungus">
        <title>IMA Genome - F19 : A genome assembly and annotation guide to empower mycologists, including annotated draft genome sequences of Ceratocystis pirilliformis, Diaporthe australafricana, Fusarium ophioides, Paecilomyces lecythidis, and Sporothrix stenoceras.</title>
        <authorList>
            <person name="Aylward J."/>
            <person name="Wilson A.M."/>
            <person name="Visagie C.M."/>
            <person name="Spraker J."/>
            <person name="Barnes I."/>
            <person name="Buitendag C."/>
            <person name="Ceriani C."/>
            <person name="Del Mar Angel L."/>
            <person name="du Plessis D."/>
            <person name="Fuchs T."/>
            <person name="Gasser K."/>
            <person name="Kramer D."/>
            <person name="Li W."/>
            <person name="Munsamy K."/>
            <person name="Piso A."/>
            <person name="Price J.L."/>
            <person name="Sonnekus B."/>
            <person name="Thomas C."/>
            <person name="van der Nest A."/>
            <person name="van Dijk A."/>
            <person name="van Heerden A."/>
            <person name="van Vuuren N."/>
            <person name="Yilmaz N."/>
            <person name="Duong T.A."/>
            <person name="van der Merwe N.A."/>
            <person name="Wingfield M.J."/>
            <person name="Wingfield B.D."/>
        </authorList>
    </citation>
    <scope>NUCLEOTIDE SEQUENCE [LARGE SCALE GENOMIC DNA]</scope>
    <source>
        <strain evidence="1 2">CMW 18300</strain>
    </source>
</reference>
<dbReference type="EMBL" id="JAWRVE010000261">
    <property type="protein sequence ID" value="KAL1846667.1"/>
    <property type="molecule type" value="Genomic_DNA"/>
</dbReference>